<evidence type="ECO:0000313" key="5">
    <source>
        <dbReference type="EMBL" id="GJD79098.1"/>
    </source>
</evidence>
<dbReference type="PANTHER" id="PTHR43833">
    <property type="entry name" value="POTASSIUM CHANNEL PROTEIN 2-RELATED-RELATED"/>
    <property type="match status" value="1"/>
</dbReference>
<dbReference type="Pfam" id="PF07885">
    <property type="entry name" value="Ion_trans_2"/>
    <property type="match status" value="1"/>
</dbReference>
<dbReference type="Proteomes" id="UP001055108">
    <property type="component" value="Unassembled WGS sequence"/>
</dbReference>
<evidence type="ECO:0000259" key="3">
    <source>
        <dbReference type="Pfam" id="PF02254"/>
    </source>
</evidence>
<dbReference type="InterPro" id="IPR036291">
    <property type="entry name" value="NAD(P)-bd_dom_sf"/>
</dbReference>
<organism evidence="5 6">
    <name type="scientific">Methylobacterium gregans</name>
    <dbReference type="NCBI Taxonomy" id="374424"/>
    <lineage>
        <taxon>Bacteria</taxon>
        <taxon>Pseudomonadati</taxon>
        <taxon>Pseudomonadota</taxon>
        <taxon>Alphaproteobacteria</taxon>
        <taxon>Hyphomicrobiales</taxon>
        <taxon>Methylobacteriaceae</taxon>
        <taxon>Methylobacterium</taxon>
    </lineage>
</organism>
<gene>
    <name evidence="5" type="ORF">NBEOAGPD_2319</name>
</gene>
<dbReference type="InterPro" id="IPR003148">
    <property type="entry name" value="RCK_N"/>
</dbReference>
<accession>A0AA37MBI0</accession>
<keyword evidence="2" id="KW-0812">Transmembrane</keyword>
<dbReference type="Gene3D" id="1.10.287.70">
    <property type="match status" value="1"/>
</dbReference>
<name>A0AA37MBI0_9HYPH</name>
<dbReference type="PANTHER" id="PTHR43833:SF9">
    <property type="entry name" value="POTASSIUM CHANNEL PROTEIN YUGO-RELATED"/>
    <property type="match status" value="1"/>
</dbReference>
<evidence type="ECO:0000256" key="2">
    <source>
        <dbReference type="SAM" id="Phobius"/>
    </source>
</evidence>
<protein>
    <recommendedName>
        <fullName evidence="7">Ion transport 2 domain protein</fullName>
    </recommendedName>
</protein>
<feature type="domain" description="RCK N-terminal" evidence="3">
    <location>
        <begin position="183"/>
        <end position="259"/>
    </location>
</feature>
<proteinExistence type="predicted"/>
<comment type="caution">
    <text evidence="5">The sequence shown here is derived from an EMBL/GenBank/DDBJ whole genome shotgun (WGS) entry which is preliminary data.</text>
</comment>
<dbReference type="SUPFAM" id="SSF81324">
    <property type="entry name" value="Voltage-gated potassium channels"/>
    <property type="match status" value="1"/>
</dbReference>
<reference evidence="5" key="1">
    <citation type="journal article" date="2016" name="Front. Microbiol.">
        <title>Genome Sequence of the Piezophilic, Mesophilic Sulfate-Reducing Bacterium Desulfovibrio indicus J2T.</title>
        <authorList>
            <person name="Cao J."/>
            <person name="Maignien L."/>
            <person name="Shao Z."/>
            <person name="Alain K."/>
            <person name="Jebbar M."/>
        </authorList>
    </citation>
    <scope>NUCLEOTIDE SEQUENCE</scope>
    <source>
        <strain evidence="5">NBRC 103626</strain>
    </source>
</reference>
<dbReference type="GO" id="GO:0005886">
    <property type="term" value="C:plasma membrane"/>
    <property type="evidence" value="ECO:0007669"/>
    <property type="project" value="UniProtKB-SubCell"/>
</dbReference>
<feature type="transmembrane region" description="Helical" evidence="2">
    <location>
        <begin position="80"/>
        <end position="104"/>
    </location>
</feature>
<dbReference type="InterPro" id="IPR050721">
    <property type="entry name" value="Trk_Ktr_HKT_K-transport"/>
</dbReference>
<dbReference type="AlphaFoldDB" id="A0AA37MBI0"/>
<feature type="domain" description="Potassium channel" evidence="4">
    <location>
        <begin position="34"/>
        <end position="97"/>
    </location>
</feature>
<keyword evidence="2" id="KW-0472">Membrane</keyword>
<keyword evidence="2" id="KW-1133">Transmembrane helix</keyword>
<sequence length="371" mass="41453">MARTRRSRMRPLRFRRSVVRDLRNRIRFALVGLLILIGLHVVSMVAFEHLSLGEAIWLTFTTITTTGYGDFSAKTTAGRAATIVLIYLSGIFLLTQAGSAFFEFRILRRERKRRGEWRWDMRDHIVFVNAPADEPGDYLRRLLDQLHRSHANYASVPSLILTEAFPDGLPPDLEDDPLIVQLKGRFDDPAALEAAGVDQARVLVILAEQEGDRLSDSRTFDIIHRLRERGITARIVAECVDDLNRERLKRAGASAIVRPLRGYPEMIVRAIVAPGTEWIIERLFSSEGDECLRFDVKVDGLTWSRIVLAVLEANFGTPVGYADAQGQPHSNPPPDTTISAEALFILVDETQKPTAAALQKLLSGLVAPHAG</sequence>
<evidence type="ECO:0000313" key="6">
    <source>
        <dbReference type="Proteomes" id="UP001055108"/>
    </source>
</evidence>
<dbReference type="SUPFAM" id="SSF51735">
    <property type="entry name" value="NAD(P)-binding Rossmann-fold domains"/>
    <property type="match status" value="1"/>
</dbReference>
<evidence type="ECO:0000256" key="1">
    <source>
        <dbReference type="ARBA" id="ARBA00004651"/>
    </source>
</evidence>
<evidence type="ECO:0000259" key="4">
    <source>
        <dbReference type="Pfam" id="PF07885"/>
    </source>
</evidence>
<reference evidence="5" key="2">
    <citation type="submission" date="2021-08" db="EMBL/GenBank/DDBJ databases">
        <authorList>
            <person name="Tani A."/>
            <person name="Ola A."/>
            <person name="Ogura Y."/>
            <person name="Katsura K."/>
            <person name="Hayashi T."/>
        </authorList>
    </citation>
    <scope>NUCLEOTIDE SEQUENCE</scope>
    <source>
        <strain evidence="5">NBRC 103626</strain>
    </source>
</reference>
<dbReference type="InterPro" id="IPR013099">
    <property type="entry name" value="K_chnl_dom"/>
</dbReference>
<evidence type="ECO:0008006" key="7">
    <source>
        <dbReference type="Google" id="ProtNLM"/>
    </source>
</evidence>
<dbReference type="EMBL" id="BPQM01000052">
    <property type="protein sequence ID" value="GJD79098.1"/>
    <property type="molecule type" value="Genomic_DNA"/>
</dbReference>
<keyword evidence="6" id="KW-1185">Reference proteome</keyword>
<dbReference type="Gene3D" id="3.40.50.720">
    <property type="entry name" value="NAD(P)-binding Rossmann-like Domain"/>
    <property type="match status" value="1"/>
</dbReference>
<comment type="subcellular location">
    <subcellularLocation>
        <location evidence="1">Cell membrane</location>
        <topology evidence="1">Multi-pass membrane protein</topology>
    </subcellularLocation>
</comment>
<dbReference type="GO" id="GO:0006813">
    <property type="term" value="P:potassium ion transport"/>
    <property type="evidence" value="ECO:0007669"/>
    <property type="project" value="InterPro"/>
</dbReference>
<dbReference type="Pfam" id="PF02254">
    <property type="entry name" value="TrkA_N"/>
    <property type="match status" value="1"/>
</dbReference>